<protein>
    <recommendedName>
        <fullName evidence="2">FAD dependent oxidoreductase domain-containing protein</fullName>
    </recommendedName>
</protein>
<evidence type="ECO:0000313" key="3">
    <source>
        <dbReference type="EMBL" id="KAK3673468.1"/>
    </source>
</evidence>
<feature type="domain" description="FAD dependent oxidoreductase" evidence="2">
    <location>
        <begin position="51"/>
        <end position="399"/>
    </location>
</feature>
<feature type="compositionally biased region" description="Polar residues" evidence="1">
    <location>
        <begin position="10"/>
        <end position="24"/>
    </location>
</feature>
<comment type="caution">
    <text evidence="3">The sequence shown here is derived from an EMBL/GenBank/DDBJ whole genome shotgun (WGS) entry which is preliminary data.</text>
</comment>
<evidence type="ECO:0000259" key="2">
    <source>
        <dbReference type="Pfam" id="PF01266"/>
    </source>
</evidence>
<dbReference type="PANTHER" id="PTHR13847:SF279">
    <property type="entry name" value="FAD DEPENDENT OXIDOREDUCTASE DOMAIN-CONTAINING PROTEIN-RELATED"/>
    <property type="match status" value="1"/>
</dbReference>
<dbReference type="Proteomes" id="UP001274830">
    <property type="component" value="Unassembled WGS sequence"/>
</dbReference>
<accession>A0AAE0WKN4</accession>
<proteinExistence type="predicted"/>
<keyword evidence="4" id="KW-1185">Reference proteome</keyword>
<dbReference type="EMBL" id="JAUTXT010000025">
    <property type="protein sequence ID" value="KAK3673468.1"/>
    <property type="molecule type" value="Genomic_DNA"/>
</dbReference>
<dbReference type="Pfam" id="PF01266">
    <property type="entry name" value="DAO"/>
    <property type="match status" value="1"/>
</dbReference>
<feature type="region of interest" description="Disordered" evidence="1">
    <location>
        <begin position="1"/>
        <end position="24"/>
    </location>
</feature>
<organism evidence="3 4">
    <name type="scientific">Recurvomyces mirabilis</name>
    <dbReference type="NCBI Taxonomy" id="574656"/>
    <lineage>
        <taxon>Eukaryota</taxon>
        <taxon>Fungi</taxon>
        <taxon>Dikarya</taxon>
        <taxon>Ascomycota</taxon>
        <taxon>Pezizomycotina</taxon>
        <taxon>Dothideomycetes</taxon>
        <taxon>Dothideomycetidae</taxon>
        <taxon>Mycosphaerellales</taxon>
        <taxon>Teratosphaeriaceae</taxon>
        <taxon>Recurvomyces</taxon>
    </lineage>
</organism>
<evidence type="ECO:0000313" key="4">
    <source>
        <dbReference type="Proteomes" id="UP001274830"/>
    </source>
</evidence>
<dbReference type="AlphaFoldDB" id="A0AAE0WKN4"/>
<gene>
    <name evidence="3" type="ORF">LTR78_006702</name>
</gene>
<dbReference type="InterPro" id="IPR036188">
    <property type="entry name" value="FAD/NAD-bd_sf"/>
</dbReference>
<dbReference type="GO" id="GO:0005737">
    <property type="term" value="C:cytoplasm"/>
    <property type="evidence" value="ECO:0007669"/>
    <property type="project" value="TreeGrafter"/>
</dbReference>
<dbReference type="SUPFAM" id="SSF51905">
    <property type="entry name" value="FAD/NAD(P)-binding domain"/>
    <property type="match status" value="1"/>
</dbReference>
<dbReference type="Gene3D" id="3.50.50.60">
    <property type="entry name" value="FAD/NAD(P)-binding domain"/>
    <property type="match status" value="2"/>
</dbReference>
<name>A0AAE0WKN4_9PEZI</name>
<dbReference type="Gene3D" id="3.30.9.10">
    <property type="entry name" value="D-Amino Acid Oxidase, subunit A, domain 2"/>
    <property type="match status" value="1"/>
</dbReference>
<dbReference type="InterPro" id="IPR006076">
    <property type="entry name" value="FAD-dep_OxRdtase"/>
</dbReference>
<dbReference type="PANTHER" id="PTHR13847">
    <property type="entry name" value="SARCOSINE DEHYDROGENASE-RELATED"/>
    <property type="match status" value="1"/>
</dbReference>
<evidence type="ECO:0000256" key="1">
    <source>
        <dbReference type="SAM" id="MobiDB-lite"/>
    </source>
</evidence>
<reference evidence="3" key="1">
    <citation type="submission" date="2023-07" db="EMBL/GenBank/DDBJ databases">
        <title>Black Yeasts Isolated from many extreme environments.</title>
        <authorList>
            <person name="Coleine C."/>
            <person name="Stajich J.E."/>
            <person name="Selbmann L."/>
        </authorList>
    </citation>
    <scope>NUCLEOTIDE SEQUENCE</scope>
    <source>
        <strain evidence="3">CCFEE 5485</strain>
    </source>
</reference>
<sequence length="430" mass="47351">MHNVAMESAGSASPSKGQIIPTPTYTQPYWRSERHWVDDYRSTDALPEECDVAIIGSGMSGVATTYHMCKLASNNKPRFVILEAREACSGATGRNGGHSKIQVNSSLALIQKHGLEPAETLIAFIRAQVGALKKVVDEEKLDCEFELRRSFDVFCNEAEAKAACDGYAASRQAGQLWTEQVHMLDKEHIEQLLGGLCERGQINLQTSTPVVRVEHDKVSNVLHTARGNIRAKKVVFATNGYTSGICPIFEDRVVPYKGTACHIKPRSPVSPHLANTYNIRYAPGSRVDYLNPRPDSGIVVGGGKWTFEHNRNAWYNNWDDSTQLPEVMPHFENLIQQSFLGWEDSAAQVDMVWTGIMACTPDEMPHVGPVPGSDGGQYVIAGFNGGGMSHIFLAAEGLAMMLVNDIPFAETGLPKQLESTVERLRHRDSQ</sequence>